<proteinExistence type="predicted"/>
<protein>
    <submittedName>
        <fullName evidence="2">Phage holin family protein</fullName>
    </submittedName>
</protein>
<evidence type="ECO:0000313" key="2">
    <source>
        <dbReference type="EMBL" id="WCH98284.1"/>
    </source>
</evidence>
<keyword evidence="1" id="KW-0812">Transmembrane</keyword>
<reference evidence="2 3" key="1">
    <citation type="journal article" date="2020" name="Front. Microbiol.">
        <title>Toward Biorecycling: Isolation of a Soil Bacterium That Grows on a Polyurethane Oligomer and Monomer.</title>
        <authorList>
            <person name="Espinosa M.J.C."/>
            <person name="Blanco A.C."/>
            <person name="Schmidgall T."/>
            <person name="Atanasoff-Kardjalieff A.K."/>
            <person name="Kappelmeyer U."/>
            <person name="Tischler D."/>
            <person name="Pieper D.H."/>
            <person name="Heipieper H.J."/>
            <person name="Eberlein C."/>
        </authorList>
    </citation>
    <scope>NUCLEOTIDE SEQUENCE [LARGE SCALE GENOMIC DNA]</scope>
    <source>
        <strain evidence="2 3">TDA1</strain>
    </source>
</reference>
<evidence type="ECO:0000313" key="3">
    <source>
        <dbReference type="Proteomes" id="UP001214301"/>
    </source>
</evidence>
<dbReference type="InterPro" id="IPR009937">
    <property type="entry name" value="Phage_holin_3_6"/>
</dbReference>
<dbReference type="Proteomes" id="UP001214301">
    <property type="component" value="Chromosome"/>
</dbReference>
<feature type="transmembrane region" description="Helical" evidence="1">
    <location>
        <begin position="88"/>
        <end position="109"/>
    </location>
</feature>
<keyword evidence="1" id="KW-0472">Membrane</keyword>
<name>A0ABY7R476_9PSED</name>
<dbReference type="EMBL" id="CP116669">
    <property type="protein sequence ID" value="WCH98284.1"/>
    <property type="molecule type" value="Genomic_DNA"/>
</dbReference>
<feature type="transmembrane region" description="Helical" evidence="1">
    <location>
        <begin position="60"/>
        <end position="82"/>
    </location>
</feature>
<evidence type="ECO:0000256" key="1">
    <source>
        <dbReference type="SAM" id="Phobius"/>
    </source>
</evidence>
<keyword evidence="1" id="KW-1133">Transmembrane helix</keyword>
<dbReference type="RefSeq" id="WP_156311156.1">
    <property type="nucleotide sequence ID" value="NZ_CP116669.1"/>
</dbReference>
<sequence>MNKDPLQPAPGLHTPAEDTVGVGSLLRQLMREIPELFTQELALAKAELQRNLNALKAGTAAVAVGAIVLLAGFIILLLAAVYALSMVLVPWLAALIVGAVTVIIGFIMLQAGKKQFEPAQLTPDRTLHALQQDKDALKRKLP</sequence>
<dbReference type="Pfam" id="PF07332">
    <property type="entry name" value="Phage_holin_3_6"/>
    <property type="match status" value="1"/>
</dbReference>
<keyword evidence="3" id="KW-1185">Reference proteome</keyword>
<gene>
    <name evidence="2" type="ORF">PMC74_16035</name>
</gene>
<organism evidence="2 3">
    <name type="scientific">Pseudomonas capeferrum</name>
    <dbReference type="NCBI Taxonomy" id="1495066"/>
    <lineage>
        <taxon>Bacteria</taxon>
        <taxon>Pseudomonadati</taxon>
        <taxon>Pseudomonadota</taxon>
        <taxon>Gammaproteobacteria</taxon>
        <taxon>Pseudomonadales</taxon>
        <taxon>Pseudomonadaceae</taxon>
        <taxon>Pseudomonas</taxon>
    </lineage>
</organism>
<accession>A0ABY7R476</accession>